<evidence type="ECO:0000313" key="4">
    <source>
        <dbReference type="Proteomes" id="UP000028302"/>
    </source>
</evidence>
<dbReference type="Proteomes" id="UP000028302">
    <property type="component" value="Unassembled WGS sequence"/>
</dbReference>
<protein>
    <submittedName>
        <fullName evidence="3">Metal-dependent hydrolase</fullName>
    </submittedName>
</protein>
<dbReference type="PANTHER" id="PTHR43569:SF2">
    <property type="entry name" value="AMIDOHYDROLASE-RELATED DOMAIN-CONTAINING PROTEIN"/>
    <property type="match status" value="1"/>
</dbReference>
<gene>
    <name evidence="3" type="ORF">C41B8_15365</name>
</gene>
<keyword evidence="4" id="KW-1185">Reference proteome</keyword>
<dbReference type="RefSeq" id="WP_037340213.1">
    <property type="nucleotide sequence ID" value="NZ_APNK01000032.1"/>
</dbReference>
<accession>A0A084IHZ9</accession>
<proteinExistence type="inferred from homology"/>
<dbReference type="STRING" id="1304275.C41B8_15365"/>
<organism evidence="3 4">
    <name type="scientific">Salinisphaera hydrothermalis (strain C41B8)</name>
    <dbReference type="NCBI Taxonomy" id="1304275"/>
    <lineage>
        <taxon>Bacteria</taxon>
        <taxon>Pseudomonadati</taxon>
        <taxon>Pseudomonadota</taxon>
        <taxon>Gammaproteobacteria</taxon>
        <taxon>Salinisphaerales</taxon>
        <taxon>Salinisphaeraceae</taxon>
        <taxon>Salinisphaera</taxon>
    </lineage>
</organism>
<comment type="caution">
    <text evidence="3">The sequence shown here is derived from an EMBL/GenBank/DDBJ whole genome shotgun (WGS) entry which is preliminary data.</text>
</comment>
<dbReference type="Pfam" id="PF04909">
    <property type="entry name" value="Amidohydro_2"/>
    <property type="match status" value="1"/>
</dbReference>
<dbReference type="AlphaFoldDB" id="A0A084IHZ9"/>
<dbReference type="InterPro" id="IPR032466">
    <property type="entry name" value="Metal_Hydrolase"/>
</dbReference>
<feature type="domain" description="Amidohydrolase-related" evidence="2">
    <location>
        <begin position="3"/>
        <end position="277"/>
    </location>
</feature>
<dbReference type="SUPFAM" id="SSF51556">
    <property type="entry name" value="Metallo-dependent hydrolases"/>
    <property type="match status" value="1"/>
</dbReference>
<evidence type="ECO:0000256" key="1">
    <source>
        <dbReference type="ARBA" id="ARBA00038310"/>
    </source>
</evidence>
<dbReference type="InterPro" id="IPR006680">
    <property type="entry name" value="Amidohydro-rel"/>
</dbReference>
<dbReference type="EMBL" id="APNK01000032">
    <property type="protein sequence ID" value="KEZ76333.1"/>
    <property type="molecule type" value="Genomic_DNA"/>
</dbReference>
<name>A0A084IHZ9_SALHC</name>
<evidence type="ECO:0000259" key="2">
    <source>
        <dbReference type="Pfam" id="PF04909"/>
    </source>
</evidence>
<dbReference type="PATRIC" id="fig|1304275.5.peg.3142"/>
<dbReference type="eggNOG" id="COG3618">
    <property type="taxonomic scope" value="Bacteria"/>
</dbReference>
<dbReference type="InterPro" id="IPR052350">
    <property type="entry name" value="Metallo-dep_Lactonases"/>
</dbReference>
<evidence type="ECO:0000313" key="3">
    <source>
        <dbReference type="EMBL" id="KEZ76333.1"/>
    </source>
</evidence>
<sequence>MLIDAHQHFWRYDPARLDWIESGMDVLMHDWLPVDLAEAMAETGIEATIAVQATGDEAETAFLMEQAAAEDWVAGVVGWVDLTTPDADDHVGHWQATGPLVGLRHQIEGDPARLDDTRFDAGVAAVQNRGLIYEVLVNRTQLDAAVAFCGRHDRHTLVLDHLAKPAITGDDAHFTAWQDAMRELAAMPHVVAKVSGLATEAQSSFDEPPDIDGIHRHLDTALELFGEDRLIFGSDWPVCQLAIGYGDWFALIDAWARAQGGEFHRKLLGANAIATYQLTL</sequence>
<reference evidence="3 4" key="1">
    <citation type="submission" date="2013-03" db="EMBL/GenBank/DDBJ databases">
        <title>Salinisphaera hydrothermalis C41B8 Genome Sequencing.</title>
        <authorList>
            <person name="Li C."/>
            <person name="Lai Q."/>
            <person name="Shao Z."/>
        </authorList>
    </citation>
    <scope>NUCLEOTIDE SEQUENCE [LARGE SCALE GENOMIC DNA]</scope>
    <source>
        <strain evidence="3 4">C41B8</strain>
    </source>
</reference>
<dbReference type="Gene3D" id="3.20.20.140">
    <property type="entry name" value="Metal-dependent hydrolases"/>
    <property type="match status" value="1"/>
</dbReference>
<keyword evidence="3" id="KW-0378">Hydrolase</keyword>
<dbReference type="GO" id="GO:0016787">
    <property type="term" value="F:hydrolase activity"/>
    <property type="evidence" value="ECO:0007669"/>
    <property type="project" value="UniProtKB-KW"/>
</dbReference>
<dbReference type="PANTHER" id="PTHR43569">
    <property type="entry name" value="AMIDOHYDROLASE"/>
    <property type="match status" value="1"/>
</dbReference>
<comment type="similarity">
    <text evidence="1">Belongs to the metallo-dependent hydrolases superfamily.</text>
</comment>
<dbReference type="OrthoDB" id="9787654at2"/>